<name>A0A2W2ERH9_9ACTN</name>
<comment type="caution">
    <text evidence="1">The sequence shown here is derived from an EMBL/GenBank/DDBJ whole genome shotgun (WGS) entry which is preliminary data.</text>
</comment>
<gene>
    <name evidence="1" type="ORF">C1I95_31420</name>
</gene>
<organism evidence="1 2">
    <name type="scientific">Micromonospora craterilacus</name>
    <dbReference type="NCBI Taxonomy" id="1655439"/>
    <lineage>
        <taxon>Bacteria</taxon>
        <taxon>Bacillati</taxon>
        <taxon>Actinomycetota</taxon>
        <taxon>Actinomycetes</taxon>
        <taxon>Micromonosporales</taxon>
        <taxon>Micromonosporaceae</taxon>
        <taxon>Micromonospora</taxon>
    </lineage>
</organism>
<dbReference type="RefSeq" id="WP_111219418.1">
    <property type="nucleotide sequence ID" value="NZ_POTY01000333.1"/>
</dbReference>
<reference evidence="1 2" key="1">
    <citation type="submission" date="2018-01" db="EMBL/GenBank/DDBJ databases">
        <title>Draft genome sequence of Jishengella sp. NA12.</title>
        <authorList>
            <person name="Sahin N."/>
            <person name="Ay H."/>
            <person name="Saygin H."/>
        </authorList>
    </citation>
    <scope>NUCLEOTIDE SEQUENCE [LARGE SCALE GENOMIC DNA]</scope>
    <source>
        <strain evidence="1 2">NA12</strain>
    </source>
</reference>
<sequence length="297" mass="32424">MADLPCYEGWRQVPAGLLSKSQLADLDLPRVPGGAPVRARVETRDWRDHKTVVDLYSLGETLPSAATIGQLEAARARASASRVCEDCGARPDRSLPCVNGRHLCQLCSRILSLQELAEKAGAERAGVVAWARQILASDLLPPYVVRVKQILRPPAPSGRQNLDPVAVWVDAVDTTGRRLVNTTIRLAGPRVRAVPAGAVDPTSVEEQIRTLLAAPVIVTWFDKELSPLHTLYGVKTAPGWYGGNPNAMSWRATYWRGDVNPDAYHFTRRSAINPVRADRTLLILRRIAATGLPDDPA</sequence>
<protein>
    <submittedName>
        <fullName evidence="1">Uncharacterized protein</fullName>
    </submittedName>
</protein>
<dbReference type="Proteomes" id="UP000248924">
    <property type="component" value="Unassembled WGS sequence"/>
</dbReference>
<dbReference type="OrthoDB" id="3698564at2"/>
<keyword evidence="2" id="KW-1185">Reference proteome</keyword>
<accession>A0A2W2ERH9</accession>
<proteinExistence type="predicted"/>
<evidence type="ECO:0000313" key="1">
    <source>
        <dbReference type="EMBL" id="PZG07184.1"/>
    </source>
</evidence>
<dbReference type="AlphaFoldDB" id="A0A2W2ERH9"/>
<dbReference type="EMBL" id="POTY01000333">
    <property type="protein sequence ID" value="PZG07184.1"/>
    <property type="molecule type" value="Genomic_DNA"/>
</dbReference>
<evidence type="ECO:0000313" key="2">
    <source>
        <dbReference type="Proteomes" id="UP000248924"/>
    </source>
</evidence>